<gene>
    <name evidence="5" type="ORF">AUK42_01140</name>
</gene>
<dbReference type="SMART" id="SM00710">
    <property type="entry name" value="PbH1"/>
    <property type="match status" value="7"/>
</dbReference>
<comment type="pathway">
    <text evidence="1">Protein modification; protein ubiquitination.</text>
</comment>
<dbReference type="InterPro" id="IPR051550">
    <property type="entry name" value="SCF-Subunits/Alg-Epimerases"/>
</dbReference>
<dbReference type="InterPro" id="IPR022441">
    <property type="entry name" value="Para_beta_helix_rpt-2"/>
</dbReference>
<dbReference type="Gene3D" id="2.160.20.10">
    <property type="entry name" value="Single-stranded right-handed beta-helix, Pectin lyase-like"/>
    <property type="match status" value="1"/>
</dbReference>
<reference evidence="5 6" key="1">
    <citation type="journal article" date="2016" name="Environ. Microbiol.">
        <title>Genomic resolution of a cold subsurface aquifer community provides metabolic insights for novel microbes adapted to high CO concentrations.</title>
        <authorList>
            <person name="Probst A.J."/>
            <person name="Castelle C.J."/>
            <person name="Singh A."/>
            <person name="Brown C.T."/>
            <person name="Anantharaman K."/>
            <person name="Sharon I."/>
            <person name="Hug L.A."/>
            <person name="Burstein D."/>
            <person name="Emerson J.B."/>
            <person name="Thomas B.C."/>
            <person name="Banfield J.F."/>
        </authorList>
    </citation>
    <scope>NUCLEOTIDE SEQUENCE [LARGE SCALE GENOMIC DNA]</scope>
    <source>
        <strain evidence="5">CG2_30_33_13</strain>
    </source>
</reference>
<dbReference type="InterPro" id="IPR011050">
    <property type="entry name" value="Pectin_lyase_fold/virulence"/>
</dbReference>
<dbReference type="Proteomes" id="UP000182763">
    <property type="component" value="Unassembled WGS sequence"/>
</dbReference>
<dbReference type="EMBL" id="MNYY01000026">
    <property type="protein sequence ID" value="OIP73513.1"/>
    <property type="molecule type" value="Genomic_DNA"/>
</dbReference>
<evidence type="ECO:0000256" key="3">
    <source>
        <dbReference type="ARBA" id="ARBA00022786"/>
    </source>
</evidence>
<dbReference type="STRING" id="1805029.AUK42_01140"/>
<evidence type="ECO:0000313" key="5">
    <source>
        <dbReference type="EMBL" id="OIP73513.1"/>
    </source>
</evidence>
<dbReference type="Gene3D" id="2.60.40.10">
    <property type="entry name" value="Immunoglobulins"/>
    <property type="match status" value="2"/>
</dbReference>
<keyword evidence="3" id="KW-0833">Ubl conjugation pathway</keyword>
<protein>
    <recommendedName>
        <fullName evidence="4">Right handed beta helix domain-containing protein</fullName>
    </recommendedName>
</protein>
<dbReference type="InterPro" id="IPR012334">
    <property type="entry name" value="Pectin_lyas_fold"/>
</dbReference>
<name>A0A1J5GL51_9BACT</name>
<sequence>MDTINPAAPTLDAVLSPTNVALQTLSGTKETNTSVWINNIEIIPVNPSTTWTYDFYLSEGENNISITCQDSAGNESDEASTKIILDTISPAVPTLNEVITPTNISIQILSGNKEASSSIWLNGTVVISLNLSTDWSYSYNLSEGTNNISVTSCDAAGNQSSAVTAIIEYDPNTYVDAGNASGTEDGTETHPFNTIAEGIVTVPPGKSVIVAAGTYNEKLIINKGIVLQGAGKESTFINGLGYAGNLITIEADNVTISGFTIDGNNSTSVGIYFNNYSFISINNNIIQNNTSYGINYSNSSPTIENNNIKNNNYSGIEIATGGAGIIKNNSIVSNQYGIRTCGNSSSEITRNDISNNSNTGIYCRESATPIISYNTINNNSYGVLIDYNLTWGALVNPDIGGGEGGSVGKNNITGNSIHGVSNETPHTIKALYNWWGDAAGPKYPRNPNNTTISSDWAYWSATGGDIGFYPWLSAAP</sequence>
<dbReference type="Pfam" id="PF13229">
    <property type="entry name" value="Beta_helix"/>
    <property type="match status" value="1"/>
</dbReference>
<evidence type="ECO:0000256" key="1">
    <source>
        <dbReference type="ARBA" id="ARBA00004906"/>
    </source>
</evidence>
<dbReference type="NCBIfam" id="TIGR03804">
    <property type="entry name" value="para_beta_helix"/>
    <property type="match status" value="1"/>
</dbReference>
<dbReference type="SUPFAM" id="SSF51126">
    <property type="entry name" value="Pectin lyase-like"/>
    <property type="match status" value="1"/>
</dbReference>
<keyword evidence="2" id="KW-0677">Repeat</keyword>
<feature type="domain" description="Right handed beta helix" evidence="4">
    <location>
        <begin position="270"/>
        <end position="392"/>
    </location>
</feature>
<evidence type="ECO:0000313" key="6">
    <source>
        <dbReference type="Proteomes" id="UP000182763"/>
    </source>
</evidence>
<dbReference type="InterPro" id="IPR013783">
    <property type="entry name" value="Ig-like_fold"/>
</dbReference>
<proteinExistence type="predicted"/>
<dbReference type="InterPro" id="IPR039448">
    <property type="entry name" value="Beta_helix"/>
</dbReference>
<evidence type="ECO:0000256" key="2">
    <source>
        <dbReference type="ARBA" id="ARBA00022737"/>
    </source>
</evidence>
<dbReference type="PANTHER" id="PTHR22990">
    <property type="entry name" value="F-BOX ONLY PROTEIN"/>
    <property type="match status" value="1"/>
</dbReference>
<comment type="caution">
    <text evidence="5">The sequence shown here is derived from an EMBL/GenBank/DDBJ whole genome shotgun (WGS) entry which is preliminary data.</text>
</comment>
<accession>A0A1J5GL51</accession>
<dbReference type="AlphaFoldDB" id="A0A1J5GL51"/>
<organism evidence="5 6">
    <name type="scientific">Candidatus Infernicultor aquiphilus</name>
    <dbReference type="NCBI Taxonomy" id="1805029"/>
    <lineage>
        <taxon>Bacteria</taxon>
        <taxon>Pseudomonadati</taxon>
        <taxon>Atribacterota</taxon>
        <taxon>Candidatus Phoenicimicrobiia</taxon>
        <taxon>Candidatus Pheonicimicrobiales</taxon>
        <taxon>Candidatus Phoenicimicrobiaceae</taxon>
        <taxon>Candidatus Infernicultor</taxon>
    </lineage>
</organism>
<dbReference type="PANTHER" id="PTHR22990:SF15">
    <property type="entry name" value="F-BOX ONLY PROTEIN 10"/>
    <property type="match status" value="1"/>
</dbReference>
<evidence type="ECO:0000259" key="4">
    <source>
        <dbReference type="Pfam" id="PF13229"/>
    </source>
</evidence>
<dbReference type="InterPro" id="IPR006626">
    <property type="entry name" value="PbH1"/>
</dbReference>